<dbReference type="AlphaFoldDB" id="A0A4Q5HS36"/>
<feature type="domain" description="Glycosyltransferase 2-like" evidence="1">
    <location>
        <begin position="8"/>
        <end position="117"/>
    </location>
</feature>
<evidence type="ECO:0000259" key="1">
    <source>
        <dbReference type="Pfam" id="PF00535"/>
    </source>
</evidence>
<dbReference type="EMBL" id="VVYY01000011">
    <property type="protein sequence ID" value="KAA5396991.1"/>
    <property type="molecule type" value="Genomic_DNA"/>
</dbReference>
<dbReference type="PANTHER" id="PTHR22916">
    <property type="entry name" value="GLYCOSYLTRANSFERASE"/>
    <property type="match status" value="1"/>
</dbReference>
<organism evidence="3 4">
    <name type="scientific">Phocaeicola dorei</name>
    <dbReference type="NCBI Taxonomy" id="357276"/>
    <lineage>
        <taxon>Bacteria</taxon>
        <taxon>Pseudomonadati</taxon>
        <taxon>Bacteroidota</taxon>
        <taxon>Bacteroidia</taxon>
        <taxon>Bacteroidales</taxon>
        <taxon>Bacteroidaceae</taxon>
        <taxon>Phocaeicola</taxon>
    </lineage>
</organism>
<dbReference type="Proteomes" id="UP000441162">
    <property type="component" value="Unassembled WGS sequence"/>
</dbReference>
<dbReference type="InterPro" id="IPR029044">
    <property type="entry name" value="Nucleotide-diphossugar_trans"/>
</dbReference>
<accession>A0A4Q5HS36</accession>
<dbReference type="RefSeq" id="WP_007844023.1">
    <property type="nucleotide sequence ID" value="NZ_JADNOS010000023.1"/>
</dbReference>
<evidence type="ECO:0000313" key="4">
    <source>
        <dbReference type="Proteomes" id="UP000441162"/>
    </source>
</evidence>
<evidence type="ECO:0000313" key="2">
    <source>
        <dbReference type="EMBL" id="KAA5396991.1"/>
    </source>
</evidence>
<gene>
    <name evidence="3" type="ORF">F2Y51_00080</name>
    <name evidence="2" type="ORF">F2Y58_14235</name>
</gene>
<sequence>MDTPKVTAIITTHNRKSLVGRAIESVLNQSYENIECIVVDDASSDGTEEVCRKYPIKYIYIPQAESKGGNYARNVGIKKAQGKYVAFLDDDDYWLKEKISKQVTLIEEKKCELVYSGACPEIVKEGGIEVRFDKYSPDFYKQGDMSRKILYGICCLNITILANRQALLDVGLFDENVRFWQEYELTIRLAQRMPFYFIPEVLAVFRVDINDKGRLTNKYFEWIKSVNYIYDKHAGLYKRLNFIERQRVRLAFVSDGMNRARASKLMSGYYKYKLQLNTLFIPVRIYARIVRLLET</sequence>
<dbReference type="GO" id="GO:0016758">
    <property type="term" value="F:hexosyltransferase activity"/>
    <property type="evidence" value="ECO:0007669"/>
    <property type="project" value="UniProtKB-ARBA"/>
</dbReference>
<evidence type="ECO:0000313" key="3">
    <source>
        <dbReference type="EMBL" id="KAA5407835.1"/>
    </source>
</evidence>
<name>A0A4Q5HS36_9BACT</name>
<dbReference type="PANTHER" id="PTHR22916:SF3">
    <property type="entry name" value="UDP-GLCNAC:BETAGAL BETA-1,3-N-ACETYLGLUCOSAMINYLTRANSFERASE-LIKE PROTEIN 1"/>
    <property type="match status" value="1"/>
</dbReference>
<keyword evidence="3" id="KW-0808">Transferase</keyword>
<evidence type="ECO:0000313" key="5">
    <source>
        <dbReference type="Proteomes" id="UP000481616"/>
    </source>
</evidence>
<dbReference type="Gene3D" id="3.90.550.10">
    <property type="entry name" value="Spore Coat Polysaccharide Biosynthesis Protein SpsA, Chain A"/>
    <property type="match status" value="1"/>
</dbReference>
<protein>
    <submittedName>
        <fullName evidence="3">Glycosyltransferase</fullName>
    </submittedName>
</protein>
<dbReference type="EMBL" id="VVZA01000001">
    <property type="protein sequence ID" value="KAA5407835.1"/>
    <property type="molecule type" value="Genomic_DNA"/>
</dbReference>
<dbReference type="SUPFAM" id="SSF53448">
    <property type="entry name" value="Nucleotide-diphospho-sugar transferases"/>
    <property type="match status" value="1"/>
</dbReference>
<dbReference type="Pfam" id="PF00535">
    <property type="entry name" value="Glycos_transf_2"/>
    <property type="match status" value="1"/>
</dbReference>
<proteinExistence type="predicted"/>
<comment type="caution">
    <text evidence="3">The sequence shown here is derived from an EMBL/GenBank/DDBJ whole genome shotgun (WGS) entry which is preliminary data.</text>
</comment>
<reference evidence="4 5" key="1">
    <citation type="journal article" date="2019" name="Nat. Med.">
        <title>A library of human gut bacterial isolates paired with longitudinal multiomics data enables mechanistic microbiome research.</title>
        <authorList>
            <person name="Poyet M."/>
            <person name="Groussin M."/>
            <person name="Gibbons S.M."/>
            <person name="Avila-Pacheco J."/>
            <person name="Jiang X."/>
            <person name="Kearney S.M."/>
            <person name="Perrotta A.R."/>
            <person name="Berdy B."/>
            <person name="Zhao S."/>
            <person name="Lieberman T.D."/>
            <person name="Swanson P.K."/>
            <person name="Smith M."/>
            <person name="Roesemann S."/>
            <person name="Alexander J.E."/>
            <person name="Rich S.A."/>
            <person name="Livny J."/>
            <person name="Vlamakis H."/>
            <person name="Clish C."/>
            <person name="Bullock K."/>
            <person name="Deik A."/>
            <person name="Scott J."/>
            <person name="Pierce K.A."/>
            <person name="Xavier R.J."/>
            <person name="Alm E.J."/>
        </authorList>
    </citation>
    <scope>NUCLEOTIDE SEQUENCE [LARGE SCALE GENOMIC DNA]</scope>
    <source>
        <strain evidence="2 5">BIOML-A1</strain>
        <strain evidence="3 4">BIOML-A4</strain>
    </source>
</reference>
<dbReference type="InterPro" id="IPR001173">
    <property type="entry name" value="Glyco_trans_2-like"/>
</dbReference>
<dbReference type="Proteomes" id="UP000481616">
    <property type="component" value="Unassembled WGS sequence"/>
</dbReference>